<evidence type="ECO:0000313" key="1">
    <source>
        <dbReference type="EMBL" id="TFK67333.1"/>
    </source>
</evidence>
<protein>
    <submittedName>
        <fullName evidence="1">Uncharacterized protein</fullName>
    </submittedName>
</protein>
<evidence type="ECO:0000313" key="2">
    <source>
        <dbReference type="Proteomes" id="UP000308600"/>
    </source>
</evidence>
<name>A0ACD3ANQ5_9AGAR</name>
<accession>A0ACD3ANQ5</accession>
<gene>
    <name evidence="1" type="ORF">BDN72DRAFT_859252</name>
</gene>
<proteinExistence type="predicted"/>
<keyword evidence="2" id="KW-1185">Reference proteome</keyword>
<dbReference type="Proteomes" id="UP000308600">
    <property type="component" value="Unassembled WGS sequence"/>
</dbReference>
<reference evidence="1 2" key="1">
    <citation type="journal article" date="2019" name="Nat. Ecol. Evol.">
        <title>Megaphylogeny resolves global patterns of mushroom evolution.</title>
        <authorList>
            <person name="Varga T."/>
            <person name="Krizsan K."/>
            <person name="Foldi C."/>
            <person name="Dima B."/>
            <person name="Sanchez-Garcia M."/>
            <person name="Sanchez-Ramirez S."/>
            <person name="Szollosi G.J."/>
            <person name="Szarkandi J.G."/>
            <person name="Papp V."/>
            <person name="Albert L."/>
            <person name="Andreopoulos W."/>
            <person name="Angelini C."/>
            <person name="Antonin V."/>
            <person name="Barry K.W."/>
            <person name="Bougher N.L."/>
            <person name="Buchanan P."/>
            <person name="Buyck B."/>
            <person name="Bense V."/>
            <person name="Catcheside P."/>
            <person name="Chovatia M."/>
            <person name="Cooper J."/>
            <person name="Damon W."/>
            <person name="Desjardin D."/>
            <person name="Finy P."/>
            <person name="Geml J."/>
            <person name="Haridas S."/>
            <person name="Hughes K."/>
            <person name="Justo A."/>
            <person name="Karasinski D."/>
            <person name="Kautmanova I."/>
            <person name="Kiss B."/>
            <person name="Kocsube S."/>
            <person name="Kotiranta H."/>
            <person name="LaButti K.M."/>
            <person name="Lechner B.E."/>
            <person name="Liimatainen K."/>
            <person name="Lipzen A."/>
            <person name="Lukacs Z."/>
            <person name="Mihaltcheva S."/>
            <person name="Morgado L.N."/>
            <person name="Niskanen T."/>
            <person name="Noordeloos M.E."/>
            <person name="Ohm R.A."/>
            <person name="Ortiz-Santana B."/>
            <person name="Ovrebo C."/>
            <person name="Racz N."/>
            <person name="Riley R."/>
            <person name="Savchenko A."/>
            <person name="Shiryaev A."/>
            <person name="Soop K."/>
            <person name="Spirin V."/>
            <person name="Szebenyi C."/>
            <person name="Tomsovsky M."/>
            <person name="Tulloss R.E."/>
            <person name="Uehling J."/>
            <person name="Grigoriev I.V."/>
            <person name="Vagvolgyi C."/>
            <person name="Papp T."/>
            <person name="Martin F.M."/>
            <person name="Miettinen O."/>
            <person name="Hibbett D.S."/>
            <person name="Nagy L.G."/>
        </authorList>
    </citation>
    <scope>NUCLEOTIDE SEQUENCE [LARGE SCALE GENOMIC DNA]</scope>
    <source>
        <strain evidence="1 2">NL-1719</strain>
    </source>
</reference>
<dbReference type="EMBL" id="ML208379">
    <property type="protein sequence ID" value="TFK67333.1"/>
    <property type="molecule type" value="Genomic_DNA"/>
</dbReference>
<sequence length="152" mass="16852">MGCDDDDDDDDSAGVFCGCINLFCLPHMPNLNLRFAVLVSWIVMAIPNVFTIWYDLNSSYDLESQYVLRAYHSFSCGPQLAGPLIVILRPAIQPKYNPTLVTINQPMVVPSSATVASYKLWPESQVKLYMWITGVGSQYASSPHSIGLDLES</sequence>
<organism evidence="1 2">
    <name type="scientific">Pluteus cervinus</name>
    <dbReference type="NCBI Taxonomy" id="181527"/>
    <lineage>
        <taxon>Eukaryota</taxon>
        <taxon>Fungi</taxon>
        <taxon>Dikarya</taxon>
        <taxon>Basidiomycota</taxon>
        <taxon>Agaricomycotina</taxon>
        <taxon>Agaricomycetes</taxon>
        <taxon>Agaricomycetidae</taxon>
        <taxon>Agaricales</taxon>
        <taxon>Pluteineae</taxon>
        <taxon>Pluteaceae</taxon>
        <taxon>Pluteus</taxon>
    </lineage>
</organism>